<name>A0A0F9GR67_9ZZZZ</name>
<accession>A0A0F9GR67</accession>
<gene>
    <name evidence="1" type="ORF">LCGC14_1795490</name>
</gene>
<feature type="non-terminal residue" evidence="1">
    <location>
        <position position="1"/>
    </location>
</feature>
<evidence type="ECO:0000313" key="1">
    <source>
        <dbReference type="EMBL" id="KKM01334.1"/>
    </source>
</evidence>
<organism evidence="1">
    <name type="scientific">marine sediment metagenome</name>
    <dbReference type="NCBI Taxonomy" id="412755"/>
    <lineage>
        <taxon>unclassified sequences</taxon>
        <taxon>metagenomes</taxon>
        <taxon>ecological metagenomes</taxon>
    </lineage>
</organism>
<dbReference type="EMBL" id="LAZR01017225">
    <property type="protein sequence ID" value="KKM01334.1"/>
    <property type="molecule type" value="Genomic_DNA"/>
</dbReference>
<proteinExistence type="predicted"/>
<comment type="caution">
    <text evidence="1">The sequence shown here is derived from an EMBL/GenBank/DDBJ whole genome shotgun (WGS) entry which is preliminary data.</text>
</comment>
<protein>
    <submittedName>
        <fullName evidence="1">Uncharacterized protein</fullName>
    </submittedName>
</protein>
<dbReference type="AlphaFoldDB" id="A0A0F9GR67"/>
<sequence length="73" mass="7866">ASLVLDADGDYLEIDIDAMTVKVSYDGGGATEIDFTGVFPRFNATSNSYEVTITGGGATWVLDQDIDYFPSYL</sequence>
<reference evidence="1" key="1">
    <citation type="journal article" date="2015" name="Nature">
        <title>Complex archaea that bridge the gap between prokaryotes and eukaryotes.</title>
        <authorList>
            <person name="Spang A."/>
            <person name="Saw J.H."/>
            <person name="Jorgensen S.L."/>
            <person name="Zaremba-Niedzwiedzka K."/>
            <person name="Martijn J."/>
            <person name="Lind A.E."/>
            <person name="van Eijk R."/>
            <person name="Schleper C."/>
            <person name="Guy L."/>
            <person name="Ettema T.J."/>
        </authorList>
    </citation>
    <scope>NUCLEOTIDE SEQUENCE</scope>
</reference>